<dbReference type="EnsemblPlants" id="evm.model.09.480">
    <property type="protein sequence ID" value="cds.evm.model.09.480"/>
    <property type="gene ID" value="evm.TU.09.480"/>
</dbReference>
<dbReference type="Gramene" id="evm.model.09.480">
    <property type="protein sequence ID" value="cds.evm.model.09.480"/>
    <property type="gene ID" value="evm.TU.09.480"/>
</dbReference>
<sequence length="229" mass="26114">METYKFSNTPLYIAPPTWKSKIDRVLANLTWLDLHPIAEVIFQTEGLLDHSLAVLTVFTSLPGGKKPFRYLRMWSSHPEYNSLAKEELDVCQVRLHQNPLNPDLQNLEVAARVEFATVQAAYTYFLQQKAKLLWLKDGDTNSAFYHNSIHARRSQNQILSIMDSNGVTSLFLDYYNQILGREAKMSKFKKSMFAAALGALVYTLWSSQMPSSGKVKITIVGLFSNRDKM</sequence>
<protein>
    <submittedName>
        <fullName evidence="1">Uncharacterized protein</fullName>
    </submittedName>
</protein>
<dbReference type="PANTHER" id="PTHR33710">
    <property type="entry name" value="BNAC02G09200D PROTEIN"/>
    <property type="match status" value="1"/>
</dbReference>
<keyword evidence="2" id="KW-1185">Reference proteome</keyword>
<evidence type="ECO:0000313" key="1">
    <source>
        <dbReference type="EnsemblPlants" id="cds.evm.model.09.480"/>
    </source>
</evidence>
<dbReference type="EMBL" id="UZAU01000723">
    <property type="status" value="NOT_ANNOTATED_CDS"/>
    <property type="molecule type" value="Genomic_DNA"/>
</dbReference>
<dbReference type="Proteomes" id="UP000596661">
    <property type="component" value="Chromosome 9"/>
</dbReference>
<dbReference type="PANTHER" id="PTHR33710:SF81">
    <property type="entry name" value="ENDONUCLEASE_EXONUCLEASE_PHOSPHATASE DOMAIN-CONTAINING PROTEIN"/>
    <property type="match status" value="1"/>
</dbReference>
<reference evidence="1" key="1">
    <citation type="submission" date="2018-11" db="EMBL/GenBank/DDBJ databases">
        <authorList>
            <person name="Grassa J C."/>
        </authorList>
    </citation>
    <scope>NUCLEOTIDE SEQUENCE [LARGE SCALE GENOMIC DNA]</scope>
</reference>
<organism evidence="1 2">
    <name type="scientific">Cannabis sativa</name>
    <name type="common">Hemp</name>
    <name type="synonym">Marijuana</name>
    <dbReference type="NCBI Taxonomy" id="3483"/>
    <lineage>
        <taxon>Eukaryota</taxon>
        <taxon>Viridiplantae</taxon>
        <taxon>Streptophyta</taxon>
        <taxon>Embryophyta</taxon>
        <taxon>Tracheophyta</taxon>
        <taxon>Spermatophyta</taxon>
        <taxon>Magnoliopsida</taxon>
        <taxon>eudicotyledons</taxon>
        <taxon>Gunneridae</taxon>
        <taxon>Pentapetalae</taxon>
        <taxon>rosids</taxon>
        <taxon>fabids</taxon>
        <taxon>Rosales</taxon>
        <taxon>Cannabaceae</taxon>
        <taxon>Cannabis</taxon>
    </lineage>
</organism>
<proteinExistence type="predicted"/>
<evidence type="ECO:0000313" key="2">
    <source>
        <dbReference type="Proteomes" id="UP000596661"/>
    </source>
</evidence>
<name>A0A803QGD9_CANSA</name>
<accession>A0A803QGD9</accession>
<dbReference type="AlphaFoldDB" id="A0A803QGD9"/>
<reference evidence="1" key="2">
    <citation type="submission" date="2021-03" db="UniProtKB">
        <authorList>
            <consortium name="EnsemblPlants"/>
        </authorList>
    </citation>
    <scope>IDENTIFICATION</scope>
</reference>